<evidence type="ECO:0000259" key="2">
    <source>
        <dbReference type="Pfam" id="PF05299"/>
    </source>
</evidence>
<gene>
    <name evidence="4" type="ordered locus">RB2501_03825</name>
</gene>
<evidence type="ECO:0000313" key="4">
    <source>
        <dbReference type="EMBL" id="EAR15993.1"/>
    </source>
</evidence>
<feature type="domain" description="Peptidase M61 N-terminal" evidence="3">
    <location>
        <begin position="34"/>
        <end position="209"/>
    </location>
</feature>
<dbReference type="InterPro" id="IPR027268">
    <property type="entry name" value="Peptidase_M4/M1_CTD_sf"/>
</dbReference>
<dbReference type="Gene3D" id="1.10.390.10">
    <property type="entry name" value="Neutral Protease Domain 2"/>
    <property type="match status" value="1"/>
</dbReference>
<keyword evidence="1" id="KW-0732">Signal</keyword>
<dbReference type="eggNOG" id="COG3975">
    <property type="taxonomic scope" value="Bacteria"/>
</dbReference>
<organism evidence="4 5">
    <name type="scientific">Robiginitalea biformata (strain ATCC BAA-864 / DSM 15991 / KCTC 12146 / HTCC2501)</name>
    <dbReference type="NCBI Taxonomy" id="313596"/>
    <lineage>
        <taxon>Bacteria</taxon>
        <taxon>Pseudomonadati</taxon>
        <taxon>Bacteroidota</taxon>
        <taxon>Flavobacteriia</taxon>
        <taxon>Flavobacteriales</taxon>
        <taxon>Flavobacteriaceae</taxon>
        <taxon>Robiginitalea</taxon>
    </lineage>
</organism>
<feature type="signal peptide" evidence="1">
    <location>
        <begin position="1"/>
        <end position="21"/>
    </location>
</feature>
<dbReference type="InterPro" id="IPR007963">
    <property type="entry name" value="Peptidase_M61_catalytic"/>
</dbReference>
<protein>
    <recommendedName>
        <fullName evidence="6">Peptidase M61</fullName>
    </recommendedName>
</protein>
<evidence type="ECO:0000313" key="5">
    <source>
        <dbReference type="Proteomes" id="UP000009049"/>
    </source>
</evidence>
<feature type="chain" id="PRO_5002667338" description="Peptidase M61" evidence="1">
    <location>
        <begin position="22"/>
        <end position="622"/>
    </location>
</feature>
<dbReference type="OrthoDB" id="9778516at2"/>
<dbReference type="RefSeq" id="WP_012813688.1">
    <property type="nucleotide sequence ID" value="NC_013222.1"/>
</dbReference>
<dbReference type="Proteomes" id="UP000009049">
    <property type="component" value="Chromosome"/>
</dbReference>
<dbReference type="EMBL" id="CP001712">
    <property type="protein sequence ID" value="EAR15993.1"/>
    <property type="molecule type" value="Genomic_DNA"/>
</dbReference>
<dbReference type="Pfam" id="PF17899">
    <property type="entry name" value="Peptidase_M61_N"/>
    <property type="match status" value="1"/>
</dbReference>
<reference evidence="4 5" key="1">
    <citation type="journal article" date="2009" name="J. Bacteriol.">
        <title>Complete genome sequence of Robiginitalea biformata HTCC2501.</title>
        <authorList>
            <person name="Oh H.M."/>
            <person name="Giovannoni S.J."/>
            <person name="Lee K."/>
            <person name="Ferriera S."/>
            <person name="Johnson J."/>
            <person name="Cho J.C."/>
        </authorList>
    </citation>
    <scope>NUCLEOTIDE SEQUENCE [LARGE SCALE GENOMIC DNA]</scope>
    <source>
        <strain evidence="5">ATCC BAA-864 / HTCC2501 / KCTC 12146</strain>
    </source>
</reference>
<keyword evidence="5" id="KW-1185">Reference proteome</keyword>
<dbReference type="KEGG" id="rbi:RB2501_03825"/>
<evidence type="ECO:0000256" key="1">
    <source>
        <dbReference type="SAM" id="SignalP"/>
    </source>
</evidence>
<dbReference type="Pfam" id="PF05299">
    <property type="entry name" value="Peptidase_M61"/>
    <property type="match status" value="1"/>
</dbReference>
<feature type="domain" description="Peptidase M61 catalytic" evidence="2">
    <location>
        <begin position="306"/>
        <end position="413"/>
    </location>
</feature>
<dbReference type="SUPFAM" id="SSF50156">
    <property type="entry name" value="PDZ domain-like"/>
    <property type="match status" value="1"/>
</dbReference>
<name>A4CGD5_ROBBH</name>
<evidence type="ECO:0000259" key="3">
    <source>
        <dbReference type="Pfam" id="PF17899"/>
    </source>
</evidence>
<dbReference type="InterPro" id="IPR036034">
    <property type="entry name" value="PDZ_sf"/>
</dbReference>
<proteinExistence type="predicted"/>
<evidence type="ECO:0008006" key="6">
    <source>
        <dbReference type="Google" id="ProtNLM"/>
    </source>
</evidence>
<dbReference type="Gene3D" id="2.60.40.3650">
    <property type="match status" value="1"/>
</dbReference>
<dbReference type="STRING" id="313596.RB2501_03825"/>
<dbReference type="InterPro" id="IPR040756">
    <property type="entry name" value="Peptidase_M61_N"/>
</dbReference>
<dbReference type="SUPFAM" id="SSF55486">
    <property type="entry name" value="Metalloproteases ('zincins'), catalytic domain"/>
    <property type="match status" value="1"/>
</dbReference>
<sequence length="622" mass="69457">MKIRFYHLMLSLLLVGCSATRNLPTAGETPIKASLDLVDVRDDRVLVALDPGAFIAGEVKFYIPKTVPGTYSEDNYGRYVEGLAAFDYKGNPMPVVREDDNTWSISGARELDRITYYVNDSYDSEATGDPAPFSPAGTNILAGEHYMLNLHGFVGYFEGLREQPYTLELRIPEGLYPATSLSGSPGPDGTFTYSASRYFEVIDNPIQLSGEPPATFQVGDITVNISVHSPNGAYSAAAIQPAMERMMQAQKAFLGDIDGTREYNILLYLSTLDNDARGFGALEHHTSTVVVLPEQLPAAQLEEAMVDVVSHEFFHIVTPLNVHSEEIQYFDYNAPKMSRHLWMYEGTTEYFANLFQVRQELISEEDFYSRMVAKIRNASNYNDSLSFTEMSRNVLEEPYEAEYANVYEKGALINMALDIRLRELSGGTYGVLSLMKELSAKYDEDTPFRDEALFDEIVEMTYPEVRDFFQAHVIGNTPINYAAYLDKVGLDFGEQEVESGIFLKDMQSQMPFIDVDPDNTDHIFLRSDIPLNTFFTGLGAQGGDVLKSINGTEVTLNAMRMLIGQSFGWGPETEVRMVVERDGEEIVLEGTVGNPTVTELLILPDPEAPAEAVRLREAWLKG</sequence>
<dbReference type="HOGENOM" id="CLU_022755_1_0_10"/>
<dbReference type="AlphaFoldDB" id="A4CGD5"/>
<accession>A4CGD5</accession>
<dbReference type="PROSITE" id="PS51257">
    <property type="entry name" value="PROKAR_LIPOPROTEIN"/>
    <property type="match status" value="1"/>
</dbReference>